<proteinExistence type="predicted"/>
<feature type="transmembrane region" description="Helical" evidence="1">
    <location>
        <begin position="115"/>
        <end position="133"/>
    </location>
</feature>
<keyword evidence="1" id="KW-0472">Membrane</keyword>
<feature type="transmembrane region" description="Helical" evidence="1">
    <location>
        <begin position="61"/>
        <end position="79"/>
    </location>
</feature>
<evidence type="ECO:0000313" key="2">
    <source>
        <dbReference type="EMBL" id="SVA07172.1"/>
    </source>
</evidence>
<keyword evidence="1" id="KW-0812">Transmembrane</keyword>
<sequence length="137" mass="15910">MPIFFIGLLTIILGLGWLFYPEPWVLDRIPNEIILKISFKELFAANINTHLPDYLKMIYRFFGWWVVSIGLLVVTYVYVTRMGTHIARNAILIAIFIVLSGVYLMIFRFIPTTPFLYGIYGVTALFLLSLWASRQIN</sequence>
<name>A0A381ST19_9ZZZZ</name>
<reference evidence="2" key="1">
    <citation type="submission" date="2018-05" db="EMBL/GenBank/DDBJ databases">
        <authorList>
            <person name="Lanie J.A."/>
            <person name="Ng W.-L."/>
            <person name="Kazmierczak K.M."/>
            <person name="Andrzejewski T.M."/>
            <person name="Davidsen T.M."/>
            <person name="Wayne K.J."/>
            <person name="Tettelin H."/>
            <person name="Glass J.I."/>
            <person name="Rusch D."/>
            <person name="Podicherti R."/>
            <person name="Tsui H.-C.T."/>
            <person name="Winkler M.E."/>
        </authorList>
    </citation>
    <scope>NUCLEOTIDE SEQUENCE</scope>
</reference>
<dbReference type="AlphaFoldDB" id="A0A381ST19"/>
<organism evidence="2">
    <name type="scientific">marine metagenome</name>
    <dbReference type="NCBI Taxonomy" id="408172"/>
    <lineage>
        <taxon>unclassified sequences</taxon>
        <taxon>metagenomes</taxon>
        <taxon>ecological metagenomes</taxon>
    </lineage>
</organism>
<keyword evidence="1" id="KW-1133">Transmembrane helix</keyword>
<evidence type="ECO:0000256" key="1">
    <source>
        <dbReference type="SAM" id="Phobius"/>
    </source>
</evidence>
<accession>A0A381ST19</accession>
<feature type="transmembrane region" description="Helical" evidence="1">
    <location>
        <begin position="91"/>
        <end position="109"/>
    </location>
</feature>
<dbReference type="EMBL" id="UINC01003534">
    <property type="protein sequence ID" value="SVA07172.1"/>
    <property type="molecule type" value="Genomic_DNA"/>
</dbReference>
<gene>
    <name evidence="2" type="ORF">METZ01_LOCUS60026</name>
</gene>
<protein>
    <submittedName>
        <fullName evidence="2">Uncharacterized protein</fullName>
    </submittedName>
</protein>